<evidence type="ECO:0000256" key="5">
    <source>
        <dbReference type="RuleBase" id="RU367081"/>
    </source>
</evidence>
<evidence type="ECO:0000256" key="2">
    <source>
        <dbReference type="ARBA" id="ARBA00022692"/>
    </source>
</evidence>
<comment type="catalytic activity">
    <reaction evidence="5">
        <text>a di-trans,poly-cis-dolichal + NADP(+) = a di-trans,poly-cis-polyprenal + NADPH + H(+)</text>
        <dbReference type="Rhea" id="RHEA:80727"/>
        <dbReference type="Rhea" id="RHEA-COMP:19536"/>
        <dbReference type="Rhea" id="RHEA-COMP:19537"/>
        <dbReference type="ChEBI" id="CHEBI:15378"/>
        <dbReference type="ChEBI" id="CHEBI:57783"/>
        <dbReference type="ChEBI" id="CHEBI:58349"/>
        <dbReference type="ChEBI" id="CHEBI:231623"/>
        <dbReference type="ChEBI" id="CHEBI:231637"/>
        <dbReference type="EC" id="1.3.1.94"/>
    </reaction>
    <physiologicalReaction direction="right-to-left" evidence="5">
        <dbReference type="Rhea" id="RHEA:80729"/>
    </physiologicalReaction>
</comment>
<keyword evidence="8" id="KW-1185">Reference proteome</keyword>
<dbReference type="Proteomes" id="UP001586593">
    <property type="component" value="Unassembled WGS sequence"/>
</dbReference>
<comment type="caution">
    <text evidence="5">Lacks conserved residue(s) required for the propagation of feature annotation.</text>
</comment>
<keyword evidence="2 5" id="KW-0812">Transmembrane</keyword>
<keyword evidence="5" id="KW-0256">Endoplasmic reticulum</keyword>
<organism evidence="7 8">
    <name type="scientific">Phialemonium thermophilum</name>
    <dbReference type="NCBI Taxonomy" id="223376"/>
    <lineage>
        <taxon>Eukaryota</taxon>
        <taxon>Fungi</taxon>
        <taxon>Dikarya</taxon>
        <taxon>Ascomycota</taxon>
        <taxon>Pezizomycotina</taxon>
        <taxon>Sordariomycetes</taxon>
        <taxon>Sordariomycetidae</taxon>
        <taxon>Cephalothecales</taxon>
        <taxon>Cephalothecaceae</taxon>
        <taxon>Phialemonium</taxon>
    </lineage>
</organism>
<keyword evidence="4 5" id="KW-0472">Membrane</keyword>
<gene>
    <name evidence="7" type="ORF">VTK73DRAFT_3000</name>
</gene>
<keyword evidence="3 5" id="KW-1133">Transmembrane helix</keyword>
<proteinExistence type="inferred from homology"/>
<comment type="function">
    <text evidence="5">Plays a key role in early steps of protein N-linked glycosylation by being involved in the conversion of polyprenol into dolichol. Acts as a polyprenal reductase that mediates the reduction of polyprenal into dolichal in a NADP-dependent mechanism. Dolichols are required for the synthesis of dolichol-linked monosaccharides and the oligosaccharide precursor used for N-glycosylation.</text>
</comment>
<reference evidence="7 8" key="1">
    <citation type="journal article" date="2024" name="Commun. Biol.">
        <title>Comparative genomic analysis of thermophilic fungi reveals convergent evolutionary adaptations and gene losses.</title>
        <authorList>
            <person name="Steindorff A.S."/>
            <person name="Aguilar-Pontes M.V."/>
            <person name="Robinson A.J."/>
            <person name="Andreopoulos B."/>
            <person name="LaButti K."/>
            <person name="Kuo A."/>
            <person name="Mondo S."/>
            <person name="Riley R."/>
            <person name="Otillar R."/>
            <person name="Haridas S."/>
            <person name="Lipzen A."/>
            <person name="Grimwood J."/>
            <person name="Schmutz J."/>
            <person name="Clum A."/>
            <person name="Reid I.D."/>
            <person name="Moisan M.C."/>
            <person name="Butler G."/>
            <person name="Nguyen T.T.M."/>
            <person name="Dewar K."/>
            <person name="Conant G."/>
            <person name="Drula E."/>
            <person name="Henrissat B."/>
            <person name="Hansel C."/>
            <person name="Singer S."/>
            <person name="Hutchinson M.I."/>
            <person name="de Vries R.P."/>
            <person name="Natvig D.O."/>
            <person name="Powell A.J."/>
            <person name="Tsang A."/>
            <person name="Grigoriev I.V."/>
        </authorList>
    </citation>
    <scope>NUCLEOTIDE SEQUENCE [LARGE SCALE GENOMIC DNA]</scope>
    <source>
        <strain evidence="7 8">ATCC 24622</strain>
    </source>
</reference>
<protein>
    <recommendedName>
        <fullName evidence="5">Polyprenal reductase</fullName>
        <ecNumber evidence="5">1.3.1.94</ecNumber>
    </recommendedName>
</protein>
<comment type="caution">
    <text evidence="7">The sequence shown here is derived from an EMBL/GenBank/DDBJ whole genome shotgun (WGS) entry which is preliminary data.</text>
</comment>
<dbReference type="EMBL" id="JAZHXJ010000019">
    <property type="protein sequence ID" value="KAL1882018.1"/>
    <property type="molecule type" value="Genomic_DNA"/>
</dbReference>
<dbReference type="EC" id="1.3.1.94" evidence="5"/>
<accession>A0ABR3Y1T8</accession>
<dbReference type="InterPro" id="IPR001104">
    <property type="entry name" value="3-oxo-5_a-steroid_4-DH_C"/>
</dbReference>
<feature type="domain" description="3-oxo-5-alpha-steroid 4-dehydrogenase C-terminal" evidence="6">
    <location>
        <begin position="222"/>
        <end position="330"/>
    </location>
</feature>
<dbReference type="PANTHER" id="PTHR14624">
    <property type="entry name" value="DFG10 PROTEIN"/>
    <property type="match status" value="1"/>
</dbReference>
<evidence type="ECO:0000256" key="3">
    <source>
        <dbReference type="ARBA" id="ARBA00022989"/>
    </source>
</evidence>
<evidence type="ECO:0000259" key="6">
    <source>
        <dbReference type="Pfam" id="PF02544"/>
    </source>
</evidence>
<comment type="subcellular location">
    <subcellularLocation>
        <location evidence="1">Endomembrane system</location>
        <topology evidence="1">Multi-pass membrane protein</topology>
    </subcellularLocation>
    <subcellularLocation>
        <location evidence="5">Endoplasmic reticulum membrane</location>
    </subcellularLocation>
</comment>
<dbReference type="InterPro" id="IPR039698">
    <property type="entry name" value="Dfg10/SRD5A3"/>
</dbReference>
<evidence type="ECO:0000313" key="7">
    <source>
        <dbReference type="EMBL" id="KAL1882018.1"/>
    </source>
</evidence>
<feature type="transmembrane region" description="Helical" evidence="5">
    <location>
        <begin position="33"/>
        <end position="55"/>
    </location>
</feature>
<sequence>MGTAWCISALSAYLTSSTEYLLSLPPASLCQLYFILASCGVLAVAAAPATARPLLLNYGARKSGAQDADNGREESPDRRPGPFVRLVATVTSWGQIPHSWFITFYVSYIASSLFWLLQYLTRGSVLQTIATRQAESAEPSMSGGQVALVWTAMLVQACRRLYEHLAVFNPSTSKMWVVHWLLGESFYLCTSVAVWVDGPDPILRGQLRLADTPLALTWKRCAALLLAVAAWISQYRCHKHLAGLKKYSLPSMGMFRSLVCPHYTAECILYLSLAVCAAPEGRLYNKTLLCALAFVAVNLGVTAGETRRWYVSRFGPESVAGKWNMVPWIF</sequence>
<dbReference type="PANTHER" id="PTHR14624:SF0">
    <property type="entry name" value="POLYPRENOL REDUCTASE"/>
    <property type="match status" value="1"/>
</dbReference>
<dbReference type="Pfam" id="PF02544">
    <property type="entry name" value="Steroid_dh"/>
    <property type="match status" value="1"/>
</dbReference>
<evidence type="ECO:0000256" key="4">
    <source>
        <dbReference type="ARBA" id="ARBA00023136"/>
    </source>
</evidence>
<feature type="transmembrane region" description="Helical" evidence="5">
    <location>
        <begin position="100"/>
        <end position="120"/>
    </location>
</feature>
<dbReference type="PROSITE" id="PS50244">
    <property type="entry name" value="S5A_REDUCTASE"/>
    <property type="match status" value="1"/>
</dbReference>
<keyword evidence="5" id="KW-0560">Oxidoreductase</keyword>
<evidence type="ECO:0000256" key="1">
    <source>
        <dbReference type="ARBA" id="ARBA00004127"/>
    </source>
</evidence>
<name>A0ABR3Y1T8_9PEZI</name>
<evidence type="ECO:0000313" key="8">
    <source>
        <dbReference type="Proteomes" id="UP001586593"/>
    </source>
</evidence>
<comment type="pathway">
    <text evidence="5">Protein modification; protein glycosylation.</text>
</comment>
<comment type="similarity">
    <text evidence="5">Belongs to the steroid 5-alpha reductase family. Polyprenal reductase subfamily.</text>
</comment>
<keyword evidence="5" id="KW-0521">NADP</keyword>